<dbReference type="InterPro" id="IPR036979">
    <property type="entry name" value="CM_dom_sf"/>
</dbReference>
<dbReference type="InterPro" id="IPR036263">
    <property type="entry name" value="Chorismate_II_sf"/>
</dbReference>
<dbReference type="SMART" id="SM00830">
    <property type="entry name" value="CM_2"/>
    <property type="match status" value="1"/>
</dbReference>
<keyword evidence="2" id="KW-0012">Acyltransferase</keyword>
<dbReference type="InterPro" id="IPR016181">
    <property type="entry name" value="Acyl_CoA_acyltransferase"/>
</dbReference>
<dbReference type="SUPFAM" id="SSF48600">
    <property type="entry name" value="Chorismate mutase II"/>
    <property type="match status" value="1"/>
</dbReference>
<gene>
    <name evidence="5" type="ORF">GCM10023350_50860</name>
</gene>
<dbReference type="Proteomes" id="UP001499882">
    <property type="component" value="Unassembled WGS sequence"/>
</dbReference>
<evidence type="ECO:0000256" key="1">
    <source>
        <dbReference type="ARBA" id="ARBA00022679"/>
    </source>
</evidence>
<accession>A0ABP8ZKQ0</accession>
<sequence length="230" mass="25181">MPTELTLRPATEADAKAVAGIHLTSRRAAAMPPGVHPDGEVSTWLTGRLLMDEVWLAEVDEAPVGYARFTPTWLDDLYVLPTHAGRGVGSALLDLVKAQRPDGFCLWVFETNAPARAFYAHHGLVELEHTDGSANEEKAPDVRMAWPGSNPLAFLRQLIDEVDDQLGDLLARRTALTAAVQEIKHDVSRDPAREREIAEAMADRAPALGVERLSRIVHTIITESLDAARD</sequence>
<dbReference type="Pfam" id="PF01817">
    <property type="entry name" value="CM_2"/>
    <property type="match status" value="1"/>
</dbReference>
<dbReference type="PROSITE" id="PS51168">
    <property type="entry name" value="CHORISMATE_MUT_2"/>
    <property type="match status" value="1"/>
</dbReference>
<keyword evidence="6" id="KW-1185">Reference proteome</keyword>
<name>A0ABP8ZKQ0_9ACTN</name>
<dbReference type="PROSITE" id="PS51186">
    <property type="entry name" value="GNAT"/>
    <property type="match status" value="1"/>
</dbReference>
<dbReference type="Gene3D" id="3.40.630.30">
    <property type="match status" value="1"/>
</dbReference>
<dbReference type="InterPro" id="IPR000182">
    <property type="entry name" value="GNAT_dom"/>
</dbReference>
<dbReference type="Pfam" id="PF13508">
    <property type="entry name" value="Acetyltransf_7"/>
    <property type="match status" value="1"/>
</dbReference>
<evidence type="ECO:0000259" key="4">
    <source>
        <dbReference type="PROSITE" id="PS51186"/>
    </source>
</evidence>
<dbReference type="CDD" id="cd04301">
    <property type="entry name" value="NAT_SF"/>
    <property type="match status" value="1"/>
</dbReference>
<evidence type="ECO:0000313" key="6">
    <source>
        <dbReference type="Proteomes" id="UP001499882"/>
    </source>
</evidence>
<evidence type="ECO:0000256" key="2">
    <source>
        <dbReference type="ARBA" id="ARBA00023315"/>
    </source>
</evidence>
<comment type="caution">
    <text evidence="5">The sequence shown here is derived from an EMBL/GenBank/DDBJ whole genome shotgun (WGS) entry which is preliminary data.</text>
</comment>
<evidence type="ECO:0000259" key="3">
    <source>
        <dbReference type="PROSITE" id="PS51168"/>
    </source>
</evidence>
<keyword evidence="1" id="KW-0808">Transferase</keyword>
<dbReference type="SUPFAM" id="SSF55729">
    <property type="entry name" value="Acyl-CoA N-acyltransferases (Nat)"/>
    <property type="match status" value="1"/>
</dbReference>
<evidence type="ECO:0008006" key="7">
    <source>
        <dbReference type="Google" id="ProtNLM"/>
    </source>
</evidence>
<organism evidence="5 6">
    <name type="scientific">Nocardioides endophyticus</name>
    <dbReference type="NCBI Taxonomy" id="1353775"/>
    <lineage>
        <taxon>Bacteria</taxon>
        <taxon>Bacillati</taxon>
        <taxon>Actinomycetota</taxon>
        <taxon>Actinomycetes</taxon>
        <taxon>Propionibacteriales</taxon>
        <taxon>Nocardioidaceae</taxon>
        <taxon>Nocardioides</taxon>
    </lineage>
</organism>
<dbReference type="PANTHER" id="PTHR43877">
    <property type="entry name" value="AMINOALKYLPHOSPHONATE N-ACETYLTRANSFERASE-RELATED-RELATED"/>
    <property type="match status" value="1"/>
</dbReference>
<dbReference type="Gene3D" id="1.20.59.10">
    <property type="entry name" value="Chorismate mutase"/>
    <property type="match status" value="1"/>
</dbReference>
<dbReference type="InterPro" id="IPR050832">
    <property type="entry name" value="Bact_Acetyltransf"/>
</dbReference>
<evidence type="ECO:0000313" key="5">
    <source>
        <dbReference type="EMBL" id="GAA4758793.1"/>
    </source>
</evidence>
<dbReference type="EMBL" id="BAABKN010000036">
    <property type="protein sequence ID" value="GAA4758793.1"/>
    <property type="molecule type" value="Genomic_DNA"/>
</dbReference>
<dbReference type="InterPro" id="IPR002701">
    <property type="entry name" value="CM_II_prokaryot"/>
</dbReference>
<feature type="domain" description="N-acetyltransferase" evidence="4">
    <location>
        <begin position="5"/>
        <end position="149"/>
    </location>
</feature>
<protein>
    <recommendedName>
        <fullName evidence="7">GNAT family N-acetyltransferase</fullName>
    </recommendedName>
</protein>
<feature type="domain" description="Chorismate mutase" evidence="3">
    <location>
        <begin position="146"/>
        <end position="230"/>
    </location>
</feature>
<reference evidence="6" key="1">
    <citation type="journal article" date="2019" name="Int. J. Syst. Evol. Microbiol.">
        <title>The Global Catalogue of Microorganisms (GCM) 10K type strain sequencing project: providing services to taxonomists for standard genome sequencing and annotation.</title>
        <authorList>
            <consortium name="The Broad Institute Genomics Platform"/>
            <consortium name="The Broad Institute Genome Sequencing Center for Infectious Disease"/>
            <person name="Wu L."/>
            <person name="Ma J."/>
        </authorList>
    </citation>
    <scope>NUCLEOTIDE SEQUENCE [LARGE SCALE GENOMIC DNA]</scope>
    <source>
        <strain evidence="6">JCM 18532</strain>
    </source>
</reference>
<proteinExistence type="predicted"/>
<dbReference type="RefSeq" id="WP_345529920.1">
    <property type="nucleotide sequence ID" value="NZ_BAABKN010000036.1"/>
</dbReference>